<dbReference type="Proteomes" id="UP000291380">
    <property type="component" value="Unassembled WGS sequence"/>
</dbReference>
<name>A0A4R0EG72_9GAMM</name>
<dbReference type="OrthoDB" id="6576970at2"/>
<dbReference type="AlphaFoldDB" id="A0A4R0EG72"/>
<dbReference type="EMBL" id="SJOA01000026">
    <property type="protein sequence ID" value="TCB55572.1"/>
    <property type="molecule type" value="Genomic_DNA"/>
</dbReference>
<sequence length="425" mass="48485">MKDQCKTAVEGALGRKLSDKEAELLEQQFIKASRELPAEDIKAWKSMSDEERAEAIADRAIQNYTDQHIKEVTNLVNDLEIRENLVKELTSHPKLNPLEAMSRKLVMHTDQSGIQSVEHNIQAVEVRYMQGLAQVFSDTQKTMGFLLDGDKVKSLVKEIFGKPSGDTEIAKLAKSVTDTLESLRVHYNRYGGDIKKLANYGLPQSHSHYKVISKGQDEWVKYVLPMTDRSKYRHENGSLMSETEVADVLRAVYNTIASEGHNKASVQAHLVQSETDLPVGFNMQNLHQHHREVHFKDADSWVAYQESFGEVNFHDLLSNHIRRMSTEIGLMQTFGSNPEKMVKQLGHELLNKAMQDPKFYDKHRKLQKQAALINRHYDELAGQALPIDSNLAQVGGILRSWTVATKMRISFYYCFFRSGNYEVSF</sequence>
<organism evidence="1 2">
    <name type="scientific">Acinetobacter terrae</name>
    <dbReference type="NCBI Taxonomy" id="2731247"/>
    <lineage>
        <taxon>Bacteria</taxon>
        <taxon>Pseudomonadati</taxon>
        <taxon>Pseudomonadota</taxon>
        <taxon>Gammaproteobacteria</taxon>
        <taxon>Moraxellales</taxon>
        <taxon>Moraxellaceae</taxon>
        <taxon>Acinetobacter</taxon>
        <taxon>Acinetobacter Taxon 24</taxon>
    </lineage>
</organism>
<protein>
    <submittedName>
        <fullName evidence="1">Uncharacterized protein</fullName>
    </submittedName>
</protein>
<evidence type="ECO:0000313" key="1">
    <source>
        <dbReference type="EMBL" id="TCB55572.1"/>
    </source>
</evidence>
<accession>A0A4R0EG72</accession>
<proteinExistence type="predicted"/>
<gene>
    <name evidence="1" type="ORF">E0H85_14925</name>
</gene>
<comment type="caution">
    <text evidence="1">The sequence shown here is derived from an EMBL/GenBank/DDBJ whole genome shotgun (WGS) entry which is preliminary data.</text>
</comment>
<evidence type="ECO:0000313" key="2">
    <source>
        <dbReference type="Proteomes" id="UP000291380"/>
    </source>
</evidence>
<reference evidence="1 2" key="1">
    <citation type="submission" date="2019-02" db="EMBL/GenBank/DDBJ databases">
        <title>High diversity of culturable Acinetobacter species in natural soil and water ecosystems.</title>
        <authorList>
            <person name="Radolfova-Krizova L."/>
            <person name="Nemec A."/>
        </authorList>
    </citation>
    <scope>NUCLEOTIDE SEQUENCE [LARGE SCALE GENOMIC DNA]</scope>
    <source>
        <strain evidence="1 2">ANC 4281</strain>
    </source>
</reference>
<dbReference type="RefSeq" id="WP_131272017.1">
    <property type="nucleotide sequence ID" value="NZ_SJOA01000026.1"/>
</dbReference>